<dbReference type="AlphaFoldDB" id="A0A4S5BBF9"/>
<feature type="transmembrane region" description="Helical" evidence="2">
    <location>
        <begin position="188"/>
        <end position="209"/>
    </location>
</feature>
<evidence type="ECO:0000313" key="4">
    <source>
        <dbReference type="Proteomes" id="UP000306697"/>
    </source>
</evidence>
<dbReference type="Proteomes" id="UP000306697">
    <property type="component" value="Unassembled WGS sequence"/>
</dbReference>
<keyword evidence="2" id="KW-0812">Transmembrane</keyword>
<organism evidence="3 4">
    <name type="scientific">Bifidobacterium longum subsp. infantis</name>
    <dbReference type="NCBI Taxonomy" id="1682"/>
    <lineage>
        <taxon>Bacteria</taxon>
        <taxon>Bacillati</taxon>
        <taxon>Actinomycetota</taxon>
        <taxon>Actinomycetes</taxon>
        <taxon>Bifidobacteriales</taxon>
        <taxon>Bifidobacteriaceae</taxon>
        <taxon>Bifidobacterium</taxon>
    </lineage>
</organism>
<sequence>MAGRLIRVTVMTENQNSNADGKRPTPTPGNGQDYGISPRTPGDGDDGSHGTNDLDSAWAAFEAEHQADLHDVASSRQARKFEKQAKKREKEALLSVNDLDIGSFTDDVRPGRGGRRSGPRDFTGSSWLDVDNVMDAHDDGGFTPPNPDLGPVRTSTMLLVTLLVVGLVGEMVMVLVPGLNSIPLLGPLLNILFGLGVLLGLGGLVAGILNRKDRPGDRGGYYDDGARV</sequence>
<evidence type="ECO:0000313" key="3">
    <source>
        <dbReference type="EMBL" id="THJ29447.1"/>
    </source>
</evidence>
<dbReference type="EMBL" id="SSWL01000008">
    <property type="protein sequence ID" value="THJ29447.1"/>
    <property type="molecule type" value="Genomic_DNA"/>
</dbReference>
<feature type="transmembrane region" description="Helical" evidence="2">
    <location>
        <begin position="157"/>
        <end position="176"/>
    </location>
</feature>
<feature type="region of interest" description="Disordered" evidence="1">
    <location>
        <begin position="11"/>
        <end position="54"/>
    </location>
</feature>
<evidence type="ECO:0000256" key="1">
    <source>
        <dbReference type="SAM" id="MobiDB-lite"/>
    </source>
</evidence>
<evidence type="ECO:0000256" key="2">
    <source>
        <dbReference type="SAM" id="Phobius"/>
    </source>
</evidence>
<reference evidence="3 4" key="1">
    <citation type="submission" date="2019-04" db="EMBL/GenBank/DDBJ databases">
        <title>Genome Announcement To Ensure Probiotic Safety of Bifidobacterium longum subsp infantis UBBI-01.</title>
        <authorList>
            <person name="Sulthana A."/>
            <person name="Lakshmi S.G."/>
            <person name="Madempudi R.S."/>
        </authorList>
    </citation>
    <scope>NUCLEOTIDE SEQUENCE [LARGE SCALE GENOMIC DNA]</scope>
    <source>
        <strain evidence="3 4">UBBI-01</strain>
    </source>
</reference>
<gene>
    <name evidence="3" type="ORF">E6L38_06375</name>
</gene>
<evidence type="ECO:0008006" key="5">
    <source>
        <dbReference type="Google" id="ProtNLM"/>
    </source>
</evidence>
<keyword evidence="2" id="KW-0472">Membrane</keyword>
<comment type="caution">
    <text evidence="3">The sequence shown here is derived from an EMBL/GenBank/DDBJ whole genome shotgun (WGS) entry which is preliminary data.</text>
</comment>
<protein>
    <recommendedName>
        <fullName evidence="5">Membrane associated protein</fullName>
    </recommendedName>
</protein>
<feature type="region of interest" description="Disordered" evidence="1">
    <location>
        <begin position="105"/>
        <end position="124"/>
    </location>
</feature>
<keyword evidence="2" id="KW-1133">Transmembrane helix</keyword>
<accession>A0A4S5BBF9</accession>
<name>A0A4S5BBF9_BIFLI</name>
<proteinExistence type="predicted"/>